<dbReference type="OMA" id="RMDCCAG"/>
<dbReference type="EMBL" id="CM035425">
    <property type="protein sequence ID" value="KAH7330921.1"/>
    <property type="molecule type" value="Genomic_DNA"/>
</dbReference>
<keyword evidence="1" id="KW-0472">Membrane</keyword>
<evidence type="ECO:0000313" key="2">
    <source>
        <dbReference type="EMBL" id="KAH7330921.1"/>
    </source>
</evidence>
<organism evidence="2 3">
    <name type="scientific">Ceratopteris richardii</name>
    <name type="common">Triangle waterfern</name>
    <dbReference type="NCBI Taxonomy" id="49495"/>
    <lineage>
        <taxon>Eukaryota</taxon>
        <taxon>Viridiplantae</taxon>
        <taxon>Streptophyta</taxon>
        <taxon>Embryophyta</taxon>
        <taxon>Tracheophyta</taxon>
        <taxon>Polypodiopsida</taxon>
        <taxon>Polypodiidae</taxon>
        <taxon>Polypodiales</taxon>
        <taxon>Pteridineae</taxon>
        <taxon>Pteridaceae</taxon>
        <taxon>Parkerioideae</taxon>
        <taxon>Ceratopteris</taxon>
    </lineage>
</organism>
<comment type="caution">
    <text evidence="2">The sequence shown here is derived from an EMBL/GenBank/DDBJ whole genome shotgun (WGS) entry which is preliminary data.</text>
</comment>
<accession>A0A8T2SEN4</accession>
<reference evidence="2" key="1">
    <citation type="submission" date="2021-08" db="EMBL/GenBank/DDBJ databases">
        <title>WGS assembly of Ceratopteris richardii.</title>
        <authorList>
            <person name="Marchant D.B."/>
            <person name="Chen G."/>
            <person name="Jenkins J."/>
            <person name="Shu S."/>
            <person name="Leebens-Mack J."/>
            <person name="Grimwood J."/>
            <person name="Schmutz J."/>
            <person name="Soltis P."/>
            <person name="Soltis D."/>
            <person name="Chen Z.-H."/>
        </authorList>
    </citation>
    <scope>NUCLEOTIDE SEQUENCE</scope>
    <source>
        <strain evidence="2">Whitten #5841</strain>
        <tissue evidence="2">Leaf</tissue>
    </source>
</reference>
<evidence type="ECO:0000256" key="1">
    <source>
        <dbReference type="SAM" id="Phobius"/>
    </source>
</evidence>
<proteinExistence type="predicted"/>
<sequence>MEDLGSVTPHIITKKREPEVFGLGISLPPLLWLDVRVFYVRLSCCSLEDAPDILTIKYGPMAAACNFEINGSKVLSTEEPVLILRRDRVDTESSEATYVGTDRLRTTGPLAFEVRHKEESLICGAIDNSEAWLDGQGIDRIGAVGNATKRYKTGWMMECRCVISSSACVFLKRRADGKSASLSTPSIEVYIAGRYCGSPVVLTQTVELLVRRKLGRRKTLDSIPEVEEVERLNDDSASADLTNQMEDDSFYQELDCKQLGLLGGYMRDSYMDGDEGEITWFNAGVRVGVGIGLGMCIGLGIGVGLMMRAYQSTTRNLRRRFF</sequence>
<name>A0A8T2SEN4_CERRI</name>
<keyword evidence="1" id="KW-1133">Transmembrane helix</keyword>
<dbReference type="OrthoDB" id="2016101at2759"/>
<dbReference type="EMBL" id="CM035425">
    <property type="protein sequence ID" value="KAH7330922.1"/>
    <property type="molecule type" value="Genomic_DNA"/>
</dbReference>
<dbReference type="PANTHER" id="PTHR37244">
    <property type="entry name" value="NADP-SPECIFIC GLUTAMATE DEHYDROGENASE"/>
    <property type="match status" value="1"/>
</dbReference>
<dbReference type="AlphaFoldDB" id="A0A8T2SEN4"/>
<keyword evidence="3" id="KW-1185">Reference proteome</keyword>
<keyword evidence="1" id="KW-0812">Transmembrane</keyword>
<protein>
    <recommendedName>
        <fullName evidence="4">Erythronate-4-phosphate dehydrogenase family protein</fullName>
    </recommendedName>
</protein>
<feature type="transmembrane region" description="Helical" evidence="1">
    <location>
        <begin position="287"/>
        <end position="310"/>
    </location>
</feature>
<gene>
    <name evidence="2" type="ORF">KP509_20G008200</name>
</gene>
<dbReference type="PANTHER" id="PTHR37244:SF1">
    <property type="entry name" value="NADP-SPECIFIC GLUTAMATE DEHYDROGENASE"/>
    <property type="match status" value="1"/>
</dbReference>
<evidence type="ECO:0000313" key="3">
    <source>
        <dbReference type="Proteomes" id="UP000825935"/>
    </source>
</evidence>
<evidence type="ECO:0008006" key="4">
    <source>
        <dbReference type="Google" id="ProtNLM"/>
    </source>
</evidence>
<dbReference type="Proteomes" id="UP000825935">
    <property type="component" value="Chromosome 20"/>
</dbReference>